<organism evidence="5 6">
    <name type="scientific">Cordyceps militaris</name>
    <name type="common">Caterpillar fungus</name>
    <name type="synonym">Clavaria militaris</name>
    <dbReference type="NCBI Taxonomy" id="73501"/>
    <lineage>
        <taxon>Eukaryota</taxon>
        <taxon>Fungi</taxon>
        <taxon>Dikarya</taxon>
        <taxon>Ascomycota</taxon>
        <taxon>Pezizomycotina</taxon>
        <taxon>Sordariomycetes</taxon>
        <taxon>Hypocreomycetidae</taxon>
        <taxon>Hypocreales</taxon>
        <taxon>Cordycipitaceae</taxon>
        <taxon>Cordyceps</taxon>
    </lineage>
</organism>
<keyword evidence="2" id="KW-0736">Signalosome</keyword>
<evidence type="ECO:0000313" key="5">
    <source>
        <dbReference type="EMBL" id="ATY59053.1"/>
    </source>
</evidence>
<evidence type="ECO:0000259" key="4">
    <source>
        <dbReference type="PROSITE" id="PS50250"/>
    </source>
</evidence>
<evidence type="ECO:0000256" key="2">
    <source>
        <dbReference type="ARBA" id="ARBA00022790"/>
    </source>
</evidence>
<dbReference type="VEuPathDB" id="FungiDB:CCM_05533"/>
<dbReference type="PANTHER" id="PTHR15350:SF5">
    <property type="entry name" value="COP9 SIGNALOSOME COMPLEX SUBUNIT 7"/>
    <property type="match status" value="1"/>
</dbReference>
<protein>
    <submittedName>
        <fullName evidence="5">COP9 signalosome subunit 7</fullName>
    </submittedName>
</protein>
<accession>A0A2H4S7G0</accession>
<sequence>MEQTKALNALEPFIALSKSASSPRAAADLISRATSAPNTYIFAELLQSPALQTLAAAHPTDLAPHLALLRLFSYGSYAEYETTPGLPPLNDAQRLKLRQLSLLSLAASGRRADLSYADLLRTLRLDAPRELEVLVTTAIYAGLLDAKLDPARQRVQVTRVAPLRDLRPDEDVPRMRAALHAWSDRCAAIIDDVERHTEQVRQGAAARAVAENVAASKMARAVTDFREMEKKSGGKEPMPRRAGTGKRVMLETPVKSKTDEDMDVDGPFSGEDGKKRAGKRKM</sequence>
<dbReference type="Proteomes" id="UP000323067">
    <property type="component" value="Chromosome iv"/>
</dbReference>
<dbReference type="EMBL" id="CP023322">
    <property type="protein sequence ID" value="ATY59053.1"/>
    <property type="molecule type" value="Genomic_DNA"/>
</dbReference>
<comment type="similarity">
    <text evidence="1">Belongs to the CSN7/EIF3M family. CSN7 subfamily.</text>
</comment>
<dbReference type="InterPro" id="IPR000717">
    <property type="entry name" value="PCI_dom"/>
</dbReference>
<evidence type="ECO:0000256" key="1">
    <source>
        <dbReference type="ARBA" id="ARBA00008482"/>
    </source>
</evidence>
<dbReference type="AlphaFoldDB" id="A0A2H4S7G0"/>
<gene>
    <name evidence="5" type="ORF">A9K55_002908</name>
</gene>
<proteinExistence type="inferred from homology"/>
<dbReference type="GO" id="GO:0008180">
    <property type="term" value="C:COP9 signalosome"/>
    <property type="evidence" value="ECO:0007669"/>
    <property type="project" value="UniProtKB-KW"/>
</dbReference>
<evidence type="ECO:0000256" key="3">
    <source>
        <dbReference type="SAM" id="MobiDB-lite"/>
    </source>
</evidence>
<dbReference type="InterPro" id="IPR045237">
    <property type="entry name" value="COPS7/eIF3m"/>
</dbReference>
<feature type="domain" description="PCI" evidence="4">
    <location>
        <begin position="2"/>
        <end position="162"/>
    </location>
</feature>
<dbReference type="OrthoDB" id="10265275at2759"/>
<feature type="region of interest" description="Disordered" evidence="3">
    <location>
        <begin position="227"/>
        <end position="282"/>
    </location>
</feature>
<evidence type="ECO:0000313" key="6">
    <source>
        <dbReference type="Proteomes" id="UP000323067"/>
    </source>
</evidence>
<dbReference type="VEuPathDB" id="FungiDB:A9K55_002908"/>
<dbReference type="Pfam" id="PF01399">
    <property type="entry name" value="PCI"/>
    <property type="match status" value="1"/>
</dbReference>
<feature type="compositionally biased region" description="Basic and acidic residues" evidence="3">
    <location>
        <begin position="227"/>
        <end position="239"/>
    </location>
</feature>
<name>A0A2H4S7G0_CORMI</name>
<dbReference type="PANTHER" id="PTHR15350">
    <property type="entry name" value="COP9 SIGNALOSOME COMPLEX SUBUNIT 7/DENDRITIC CELL PROTEIN GA17"/>
    <property type="match status" value="1"/>
</dbReference>
<dbReference type="SMART" id="SM00088">
    <property type="entry name" value="PINT"/>
    <property type="match status" value="1"/>
</dbReference>
<reference evidence="5 6" key="1">
    <citation type="journal article" date="2017" name="BMC Genomics">
        <title>Chromosome level assembly and secondary metabolite potential of the parasitic fungus Cordyceps militaris.</title>
        <authorList>
            <person name="Kramer G.J."/>
            <person name="Nodwell J.R."/>
        </authorList>
    </citation>
    <scope>NUCLEOTIDE SEQUENCE [LARGE SCALE GENOMIC DNA]</scope>
    <source>
        <strain evidence="5 6">ATCC 34164</strain>
    </source>
</reference>
<dbReference type="PROSITE" id="PS50250">
    <property type="entry name" value="PCI"/>
    <property type="match status" value="1"/>
</dbReference>
<dbReference type="Pfam" id="PF22061">
    <property type="entry name" value="CSN7_HB_subdom"/>
    <property type="match status" value="1"/>
</dbReference>